<dbReference type="EMBL" id="GGFM01010350">
    <property type="protein sequence ID" value="MBW31101.1"/>
    <property type="molecule type" value="Transcribed_RNA"/>
</dbReference>
<reference evidence="1" key="1">
    <citation type="submission" date="2018-01" db="EMBL/GenBank/DDBJ databases">
        <title>An insight into the sialome of Amazonian anophelines.</title>
        <authorList>
            <person name="Ribeiro J.M."/>
            <person name="Scarpassa V."/>
            <person name="Calvo E."/>
        </authorList>
    </citation>
    <scope>NUCLEOTIDE SEQUENCE</scope>
    <source>
        <tissue evidence="1">Salivary glands</tissue>
    </source>
</reference>
<accession>A0A2M3ZRD1</accession>
<name>A0A2M3ZRD1_9DIPT</name>
<dbReference type="AlphaFoldDB" id="A0A2M3ZRD1"/>
<proteinExistence type="predicted"/>
<sequence>MYIFFLPIATTLLTTLKHIHSRHFYTRSCAIQLSPFCLNIHHFHTTQLLRSKNMNYRSKPRRLGPSFNCTVHCMLREVKNATASLALNRYDLCR</sequence>
<organism evidence="1">
    <name type="scientific">Anopheles braziliensis</name>
    <dbReference type="NCBI Taxonomy" id="58242"/>
    <lineage>
        <taxon>Eukaryota</taxon>
        <taxon>Metazoa</taxon>
        <taxon>Ecdysozoa</taxon>
        <taxon>Arthropoda</taxon>
        <taxon>Hexapoda</taxon>
        <taxon>Insecta</taxon>
        <taxon>Pterygota</taxon>
        <taxon>Neoptera</taxon>
        <taxon>Endopterygota</taxon>
        <taxon>Diptera</taxon>
        <taxon>Nematocera</taxon>
        <taxon>Culicoidea</taxon>
        <taxon>Culicidae</taxon>
        <taxon>Anophelinae</taxon>
        <taxon>Anopheles</taxon>
    </lineage>
</organism>
<protein>
    <submittedName>
        <fullName evidence="1">Putative secreted peptide</fullName>
    </submittedName>
</protein>
<evidence type="ECO:0000313" key="1">
    <source>
        <dbReference type="EMBL" id="MBW31101.1"/>
    </source>
</evidence>